<dbReference type="EMBL" id="OCMU01000001">
    <property type="protein sequence ID" value="SOD19005.1"/>
    <property type="molecule type" value="Genomic_DNA"/>
</dbReference>
<evidence type="ECO:0000313" key="4">
    <source>
        <dbReference type="Proteomes" id="UP000181998"/>
    </source>
</evidence>
<sequence>MISGYLHYMILDYLYSRSVLSAQVWRMLYPMSCSCSELYSEFTIDNSNTNMSHKAYRNRYLIDKQEIQALVLKKLFSIHDLVTDRVCRR</sequence>
<dbReference type="EMBL" id="FNLN01000016">
    <property type="protein sequence ID" value="SDU00275.1"/>
    <property type="molecule type" value="Genomic_DNA"/>
</dbReference>
<reference evidence="5" key="2">
    <citation type="submission" date="2016-10" db="EMBL/GenBank/DDBJ databases">
        <authorList>
            <person name="Varghese N."/>
            <person name="Submissions S."/>
        </authorList>
    </citation>
    <scope>NUCLEOTIDE SEQUENCE [LARGE SCALE GENOMIC DNA]</scope>
    <source>
        <strain evidence="5">Nm10</strain>
    </source>
</reference>
<name>A0A1H9CSZ6_9PROT</name>
<evidence type="ECO:0000313" key="3">
    <source>
        <dbReference type="EMBL" id="SOD19005.1"/>
    </source>
</evidence>
<evidence type="ECO:0000313" key="2">
    <source>
        <dbReference type="EMBL" id="SEQ03713.1"/>
    </source>
</evidence>
<dbReference type="Proteomes" id="UP000219335">
    <property type="component" value="Unassembled WGS sequence"/>
</dbReference>
<protein>
    <submittedName>
        <fullName evidence="2">Uncharacterized protein</fullName>
    </submittedName>
</protein>
<keyword evidence="5" id="KW-1185">Reference proteome</keyword>
<dbReference type="Proteomes" id="UP000182882">
    <property type="component" value="Unassembled WGS sequence"/>
</dbReference>
<organism evidence="2 4">
    <name type="scientific">Nitrosomonas ureae</name>
    <dbReference type="NCBI Taxonomy" id="44577"/>
    <lineage>
        <taxon>Bacteria</taxon>
        <taxon>Pseudomonadati</taxon>
        <taxon>Pseudomonadota</taxon>
        <taxon>Betaproteobacteria</taxon>
        <taxon>Nitrosomonadales</taxon>
        <taxon>Nitrosomonadaceae</taxon>
        <taxon>Nitrosomonas</taxon>
    </lineage>
</organism>
<dbReference type="AlphaFoldDB" id="A0A1H9CSZ6"/>
<accession>A0A1H9CSZ6</accession>
<dbReference type="Proteomes" id="UP000181998">
    <property type="component" value="Unassembled WGS sequence"/>
</dbReference>
<gene>
    <name evidence="1" type="ORF">SAMN05216406_11645</name>
    <name evidence="2" type="ORF">SAMN05421510_101641</name>
    <name evidence="3" type="ORF">SAMN06297164_1958</name>
</gene>
<evidence type="ECO:0000313" key="1">
    <source>
        <dbReference type="EMBL" id="SDU00275.1"/>
    </source>
</evidence>
<proteinExistence type="predicted"/>
<evidence type="ECO:0000313" key="5">
    <source>
        <dbReference type="Proteomes" id="UP000182882"/>
    </source>
</evidence>
<dbReference type="EMBL" id="FOFX01000016">
    <property type="protein sequence ID" value="SEQ03713.1"/>
    <property type="molecule type" value="Genomic_DNA"/>
</dbReference>
<evidence type="ECO:0000313" key="6">
    <source>
        <dbReference type="Proteomes" id="UP000219335"/>
    </source>
</evidence>
<reference evidence="3 6" key="3">
    <citation type="submission" date="2017-09" db="EMBL/GenBank/DDBJ databases">
        <authorList>
            <person name="Ehlers B."/>
            <person name="Leendertz F.H."/>
        </authorList>
    </citation>
    <scope>NUCLEOTIDE SEQUENCE [LARGE SCALE GENOMIC DNA]</scope>
    <source>
        <strain evidence="3 6">Nm42</strain>
    </source>
</reference>
<reference evidence="2 4" key="1">
    <citation type="submission" date="2016-10" db="EMBL/GenBank/DDBJ databases">
        <authorList>
            <person name="de Groot N.N."/>
        </authorList>
    </citation>
    <scope>NUCLEOTIDE SEQUENCE [LARGE SCALE GENOMIC DNA]</scope>
    <source>
        <strain evidence="1">Nm10</strain>
        <strain evidence="2 4">Nm9</strain>
    </source>
</reference>